<evidence type="ECO:0000313" key="2">
    <source>
        <dbReference type="Proteomes" id="UP000054565"/>
    </source>
</evidence>
<evidence type="ECO:0000313" key="1">
    <source>
        <dbReference type="EMBL" id="KMP01601.1"/>
    </source>
</evidence>
<sequence>MALASVGCGRLEIARSSFRSPHLCVSKMHTHDGCQTRSDHLAPLEAQRSVKIFPEEYDGSCYSRSLSDVEIWGLMAWGYLEKSGASYLRLV</sequence>
<dbReference type="AlphaFoldDB" id="A0A0J6XZ53"/>
<proteinExistence type="predicted"/>
<accession>A0A0J6XZ53</accession>
<name>A0A0J6XZ53_COCIT</name>
<gene>
    <name evidence="1" type="ORF">CIRG_01740</name>
</gene>
<protein>
    <submittedName>
        <fullName evidence="1">Uncharacterized protein</fullName>
    </submittedName>
</protein>
<dbReference type="Proteomes" id="UP000054565">
    <property type="component" value="Unassembled WGS sequence"/>
</dbReference>
<dbReference type="EMBL" id="DS028093">
    <property type="protein sequence ID" value="KMP01601.1"/>
    <property type="molecule type" value="Genomic_DNA"/>
</dbReference>
<organism evidence="1 2">
    <name type="scientific">Coccidioides immitis RMSCC 2394</name>
    <dbReference type="NCBI Taxonomy" id="404692"/>
    <lineage>
        <taxon>Eukaryota</taxon>
        <taxon>Fungi</taxon>
        <taxon>Dikarya</taxon>
        <taxon>Ascomycota</taxon>
        <taxon>Pezizomycotina</taxon>
        <taxon>Eurotiomycetes</taxon>
        <taxon>Eurotiomycetidae</taxon>
        <taxon>Onygenales</taxon>
        <taxon>Onygenaceae</taxon>
        <taxon>Coccidioides</taxon>
    </lineage>
</organism>
<reference evidence="2" key="1">
    <citation type="journal article" date="2010" name="Genome Res.">
        <title>Population genomic sequencing of Coccidioides fungi reveals recent hybridization and transposon control.</title>
        <authorList>
            <person name="Neafsey D.E."/>
            <person name="Barker B.M."/>
            <person name="Sharpton T.J."/>
            <person name="Stajich J.E."/>
            <person name="Park D.J."/>
            <person name="Whiston E."/>
            <person name="Hung C.-Y."/>
            <person name="McMahan C."/>
            <person name="White J."/>
            <person name="Sykes S."/>
            <person name="Heiman D."/>
            <person name="Young S."/>
            <person name="Zeng Q."/>
            <person name="Abouelleil A."/>
            <person name="Aftuck L."/>
            <person name="Bessette D."/>
            <person name="Brown A."/>
            <person name="FitzGerald M."/>
            <person name="Lui A."/>
            <person name="Macdonald J.P."/>
            <person name="Priest M."/>
            <person name="Orbach M.J."/>
            <person name="Galgiani J.N."/>
            <person name="Kirkland T.N."/>
            <person name="Cole G.T."/>
            <person name="Birren B.W."/>
            <person name="Henn M.R."/>
            <person name="Taylor J.W."/>
            <person name="Rounsley S.D."/>
        </authorList>
    </citation>
    <scope>NUCLEOTIDE SEQUENCE [LARGE SCALE GENOMIC DNA]</scope>
    <source>
        <strain evidence="2">RMSCC 2394</strain>
    </source>
</reference>